<reference evidence="1 2" key="1">
    <citation type="journal article" date="2016" name="Genome Biol. Evol.">
        <title>Divergent and convergent evolution of fungal pathogenicity.</title>
        <authorList>
            <person name="Shang Y."/>
            <person name="Xiao G."/>
            <person name="Zheng P."/>
            <person name="Cen K."/>
            <person name="Zhan S."/>
            <person name="Wang C."/>
        </authorList>
    </citation>
    <scope>NUCLEOTIDE SEQUENCE [LARGE SCALE GENOMIC DNA]</scope>
    <source>
        <strain evidence="1 2">RCEF 264</strain>
    </source>
</reference>
<evidence type="ECO:0000313" key="2">
    <source>
        <dbReference type="Proteomes" id="UP000076874"/>
    </source>
</evidence>
<sequence length="167" mass="18668">MEHVAASRTPKRILVVVSRNSSHWHAAWENSGETIAAAFALLQQTQLIPQDAQNDPSTVRLLAQERWDIRRLLVFDLFHTTYNADTAHRTDQGDLPVLSVFFGKKESASIAGPPMANKVNTEIRAIHNSTGLGSRPPFTVDHADGKVPFYEKPRTSYTFSASRRNKT</sequence>
<accession>A0A167MUQ5</accession>
<keyword evidence="2" id="KW-1185">Reference proteome</keyword>
<name>A0A167MUQ5_9HYPO</name>
<evidence type="ECO:0000313" key="1">
    <source>
        <dbReference type="EMBL" id="OAA54776.1"/>
    </source>
</evidence>
<dbReference type="Proteomes" id="UP000076874">
    <property type="component" value="Unassembled WGS sequence"/>
</dbReference>
<protein>
    <submittedName>
        <fullName evidence="1">Uncharacterized protein</fullName>
    </submittedName>
</protein>
<organism evidence="1 2">
    <name type="scientific">Niveomyces insectorum RCEF 264</name>
    <dbReference type="NCBI Taxonomy" id="1081102"/>
    <lineage>
        <taxon>Eukaryota</taxon>
        <taxon>Fungi</taxon>
        <taxon>Dikarya</taxon>
        <taxon>Ascomycota</taxon>
        <taxon>Pezizomycotina</taxon>
        <taxon>Sordariomycetes</taxon>
        <taxon>Hypocreomycetidae</taxon>
        <taxon>Hypocreales</taxon>
        <taxon>Cordycipitaceae</taxon>
        <taxon>Niveomyces</taxon>
    </lineage>
</organism>
<dbReference type="EMBL" id="AZHD01000022">
    <property type="protein sequence ID" value="OAA54776.1"/>
    <property type="molecule type" value="Genomic_DNA"/>
</dbReference>
<dbReference type="AlphaFoldDB" id="A0A167MUQ5"/>
<proteinExistence type="predicted"/>
<comment type="caution">
    <text evidence="1">The sequence shown here is derived from an EMBL/GenBank/DDBJ whole genome shotgun (WGS) entry which is preliminary data.</text>
</comment>
<dbReference type="STRING" id="1081102.A0A167MUQ5"/>
<dbReference type="OrthoDB" id="4358740at2759"/>
<gene>
    <name evidence="1" type="ORF">SPI_08647</name>
</gene>